<keyword evidence="2" id="KW-1185">Reference proteome</keyword>
<dbReference type="Gene3D" id="1.25.40.10">
    <property type="entry name" value="Tetratricopeptide repeat domain"/>
    <property type="match status" value="1"/>
</dbReference>
<evidence type="ECO:0008006" key="3">
    <source>
        <dbReference type="Google" id="ProtNLM"/>
    </source>
</evidence>
<reference evidence="1 2" key="1">
    <citation type="journal article" date="2002" name="Genome Res.">
        <title>A complete sequence of the T. tengcongensis genome.</title>
        <authorList>
            <person name="Bao Q."/>
            <person name="Tian Y."/>
            <person name="Li W."/>
            <person name="Xu Z."/>
            <person name="Xuan Z."/>
            <person name="Hu S."/>
            <person name="Dong W."/>
            <person name="Yang J."/>
            <person name="Chen Y."/>
            <person name="Xue Y."/>
            <person name="Xu Y."/>
            <person name="Lai X."/>
            <person name="Huang L."/>
            <person name="Dong X."/>
            <person name="Ma Y."/>
            <person name="Ling L."/>
            <person name="Tan H."/>
            <person name="Chen R."/>
            <person name="Wang J."/>
            <person name="Yu J."/>
            <person name="Yang H."/>
        </authorList>
    </citation>
    <scope>NUCLEOTIDE SEQUENCE [LARGE SCALE GENOMIC DNA]</scope>
    <source>
        <strain evidence="2">DSM 15242 / JCM 11007 / NBRC 100824 / MB4</strain>
    </source>
</reference>
<dbReference type="eggNOG" id="COG1813">
    <property type="taxonomic scope" value="Bacteria"/>
</dbReference>
<dbReference type="SUPFAM" id="SSF48452">
    <property type="entry name" value="TPR-like"/>
    <property type="match status" value="1"/>
</dbReference>
<protein>
    <recommendedName>
        <fullName evidence="3">Transcriptional regulator</fullName>
    </recommendedName>
</protein>
<sequence length="258" mass="30443">MLSVVFKRNLNDILLKYRLKDYPAFYKIKNSIETKLENGEFKDLKKEALKLKKIIQEGKMSLYYERLLKQLLYLVESVIEKTINNNYEISLEKLIEAMKITIPEFSLSDYTAFVYNSIEIRILINIAFILEKQESVEKSIEILLFCLSQLEPKDIKEKIRLYYNLSYSYHLLSNHEKALYYADLGIKTCIEAKTLNGLSLLYFRKGIAEYHLKRENYKDSLVKAMHLFDILGQEKLKEMAIESCKKFYNIDISIESSC</sequence>
<dbReference type="InterPro" id="IPR011990">
    <property type="entry name" value="TPR-like_helical_dom_sf"/>
</dbReference>
<proteinExistence type="predicted"/>
<dbReference type="Pfam" id="PF18768">
    <property type="entry name" value="RNPP_C"/>
    <property type="match status" value="1"/>
</dbReference>
<gene>
    <name evidence="1" type="ordered locus">TTE2716</name>
</gene>
<evidence type="ECO:0000313" key="2">
    <source>
        <dbReference type="Proteomes" id="UP000000555"/>
    </source>
</evidence>
<dbReference type="KEGG" id="tte:TTE2716"/>
<evidence type="ECO:0000313" key="1">
    <source>
        <dbReference type="EMBL" id="AAM25833.1"/>
    </source>
</evidence>
<dbReference type="HOGENOM" id="CLU_079002_0_0_9"/>
<accession>Q8R6S1</accession>
<dbReference type="Proteomes" id="UP000000555">
    <property type="component" value="Chromosome"/>
</dbReference>
<dbReference type="InterPro" id="IPR041315">
    <property type="entry name" value="PlcR_TPR"/>
</dbReference>
<name>Q8R6S1_CALS4</name>
<dbReference type="EMBL" id="AE008691">
    <property type="protein sequence ID" value="AAM25833.1"/>
    <property type="molecule type" value="Genomic_DNA"/>
</dbReference>
<dbReference type="AlphaFoldDB" id="Q8R6S1"/>
<organism evidence="1 2">
    <name type="scientific">Caldanaerobacter subterraneus subsp. tengcongensis (strain DSM 15242 / JCM 11007 / NBRC 100824 / MB4)</name>
    <name type="common">Thermoanaerobacter tengcongensis</name>
    <dbReference type="NCBI Taxonomy" id="273068"/>
    <lineage>
        <taxon>Bacteria</taxon>
        <taxon>Bacillati</taxon>
        <taxon>Bacillota</taxon>
        <taxon>Clostridia</taxon>
        <taxon>Thermoanaerobacterales</taxon>
        <taxon>Thermoanaerobacteraceae</taxon>
        <taxon>Caldanaerobacter</taxon>
    </lineage>
</organism>